<protein>
    <submittedName>
        <fullName evidence="1">Uncharacterized protein</fullName>
    </submittedName>
</protein>
<sequence length="261" mass="27239">MKVSPAVHSFIGDTVEVSWNAASRAPSAAGKAARFLLELQAATARAPAQQDAVVASIDVSGAAIACRARVQMAGSTAKGGQQALLCALDGASAAEFTALAVAAARVKGMLCTDAVAEDACGTVESCPIGFLHAEPSTPVATPPSARRVHALLRQVVPDDMADEWLYVLNRYPESPADNADISEGEGAARPADPATLPLHLRVRHAFDTAVVRHDWRGAYAAMAALASDERTPRVVRPFVDALREGSTELPSQALRRLAVAV</sequence>
<dbReference type="AlphaFoldDB" id="A0A7S1PZ35"/>
<proteinExistence type="predicted"/>
<name>A0A7S1PZ35_NEODS</name>
<gene>
    <name evidence="1" type="ORF">NDES1114_LOCUS12443</name>
</gene>
<organism evidence="1">
    <name type="scientific">Neobodo designis</name>
    <name type="common">Flagellated protozoan</name>
    <name type="synonym">Bodo designis</name>
    <dbReference type="NCBI Taxonomy" id="312471"/>
    <lineage>
        <taxon>Eukaryota</taxon>
        <taxon>Discoba</taxon>
        <taxon>Euglenozoa</taxon>
        <taxon>Kinetoplastea</taxon>
        <taxon>Metakinetoplastina</taxon>
        <taxon>Neobodonida</taxon>
        <taxon>Neobodo</taxon>
    </lineage>
</organism>
<evidence type="ECO:0000313" key="1">
    <source>
        <dbReference type="EMBL" id="CAD9111520.1"/>
    </source>
</evidence>
<accession>A0A7S1PZ35</accession>
<reference evidence="1" key="1">
    <citation type="submission" date="2021-01" db="EMBL/GenBank/DDBJ databases">
        <authorList>
            <person name="Corre E."/>
            <person name="Pelletier E."/>
            <person name="Niang G."/>
            <person name="Scheremetjew M."/>
            <person name="Finn R."/>
            <person name="Kale V."/>
            <person name="Holt S."/>
            <person name="Cochrane G."/>
            <person name="Meng A."/>
            <person name="Brown T."/>
            <person name="Cohen L."/>
        </authorList>
    </citation>
    <scope>NUCLEOTIDE SEQUENCE</scope>
    <source>
        <strain evidence="1">CCAP 1951/1</strain>
    </source>
</reference>
<dbReference type="EMBL" id="HBGF01018841">
    <property type="protein sequence ID" value="CAD9111520.1"/>
    <property type="molecule type" value="Transcribed_RNA"/>
</dbReference>